<dbReference type="InterPro" id="IPR044926">
    <property type="entry name" value="RGS_subdomain_2"/>
</dbReference>
<keyword evidence="13" id="KW-1185">Reference proteome</keyword>
<dbReference type="Gene3D" id="1.10.167.10">
    <property type="entry name" value="Regulator of G-protein Signalling 4, domain 2"/>
    <property type="match status" value="1"/>
</dbReference>
<dbReference type="SMART" id="SM00313">
    <property type="entry name" value="PXA"/>
    <property type="match status" value="1"/>
</dbReference>
<dbReference type="GO" id="GO:0080025">
    <property type="term" value="F:phosphatidylinositol-3,5-bisphosphate binding"/>
    <property type="evidence" value="ECO:0007669"/>
    <property type="project" value="InterPro"/>
</dbReference>
<dbReference type="CDD" id="cd08722">
    <property type="entry name" value="RGS_SNX14"/>
    <property type="match status" value="1"/>
</dbReference>
<keyword evidence="6" id="KW-0966">Cell projection</keyword>
<dbReference type="AlphaFoldDB" id="A0A7L4DXY5"/>
<evidence type="ECO:0000259" key="10">
    <source>
        <dbReference type="PROSITE" id="PS50195"/>
    </source>
</evidence>
<protein>
    <recommendedName>
        <fullName evidence="7">Sorting nexin-14</fullName>
    </recommendedName>
</protein>
<evidence type="ECO:0000256" key="8">
    <source>
        <dbReference type="SAM" id="Phobius"/>
    </source>
</evidence>
<comment type="similarity">
    <text evidence="2">Belongs to the sorting nexin family.</text>
</comment>
<organism evidence="12 13">
    <name type="scientific">Eurystomus gularis</name>
    <dbReference type="NCBI Taxonomy" id="325343"/>
    <lineage>
        <taxon>Eukaryota</taxon>
        <taxon>Metazoa</taxon>
        <taxon>Chordata</taxon>
        <taxon>Craniata</taxon>
        <taxon>Vertebrata</taxon>
        <taxon>Euteleostomi</taxon>
        <taxon>Archelosauria</taxon>
        <taxon>Archosauria</taxon>
        <taxon>Dinosauria</taxon>
        <taxon>Saurischia</taxon>
        <taxon>Theropoda</taxon>
        <taxon>Coelurosauria</taxon>
        <taxon>Aves</taxon>
        <taxon>Neognathae</taxon>
        <taxon>Neoaves</taxon>
        <taxon>Telluraves</taxon>
        <taxon>Coraciimorphae</taxon>
        <taxon>Coraciiformes</taxon>
        <taxon>Coraciidae</taxon>
        <taxon>Eurystomus</taxon>
    </lineage>
</organism>
<evidence type="ECO:0000259" key="9">
    <source>
        <dbReference type="PROSITE" id="PS50132"/>
    </source>
</evidence>
<feature type="transmembrane region" description="Helical" evidence="8">
    <location>
        <begin position="12"/>
        <end position="30"/>
    </location>
</feature>
<keyword evidence="4" id="KW-0597">Phosphoprotein</keyword>
<dbReference type="GO" id="GO:0030425">
    <property type="term" value="C:dendrite"/>
    <property type="evidence" value="ECO:0007669"/>
    <property type="project" value="UniProtKB-SubCell"/>
</dbReference>
<feature type="domain" description="PXA" evidence="11">
    <location>
        <begin position="115"/>
        <end position="289"/>
    </location>
</feature>
<keyword evidence="8" id="KW-1133">Transmembrane helix</keyword>
<evidence type="ECO:0000256" key="6">
    <source>
        <dbReference type="ARBA" id="ARBA00023273"/>
    </source>
</evidence>
<proteinExistence type="inferred from homology"/>
<dbReference type="GO" id="GO:0005770">
    <property type="term" value="C:late endosome"/>
    <property type="evidence" value="ECO:0007669"/>
    <property type="project" value="TreeGrafter"/>
</dbReference>
<dbReference type="FunFam" id="1.10.167.10:FF:000004">
    <property type="entry name" value="sorting nexin-14 isoform X1"/>
    <property type="match status" value="1"/>
</dbReference>
<dbReference type="SUPFAM" id="SSF48097">
    <property type="entry name" value="Regulator of G-protein signaling, RGS"/>
    <property type="match status" value="1"/>
</dbReference>
<dbReference type="Pfam" id="PF08628">
    <property type="entry name" value="Nexin_C"/>
    <property type="match status" value="1"/>
</dbReference>
<dbReference type="InterPro" id="IPR013937">
    <property type="entry name" value="Sorting_nexin_C"/>
</dbReference>
<feature type="domain" description="PX" evidence="10">
    <location>
        <begin position="546"/>
        <end position="666"/>
    </location>
</feature>
<feature type="non-terminal residue" evidence="12">
    <location>
        <position position="922"/>
    </location>
</feature>
<dbReference type="InterPro" id="IPR003114">
    <property type="entry name" value="Phox_assoc"/>
</dbReference>
<dbReference type="Pfam" id="PF00615">
    <property type="entry name" value="RGS"/>
    <property type="match status" value="1"/>
</dbReference>
<dbReference type="InterPro" id="IPR036305">
    <property type="entry name" value="RGS_sf"/>
</dbReference>
<feature type="non-terminal residue" evidence="12">
    <location>
        <position position="1"/>
    </location>
</feature>
<dbReference type="FunFam" id="3.30.1520.10:FF:000007">
    <property type="entry name" value="sorting nexin-14 isoform X1"/>
    <property type="match status" value="1"/>
</dbReference>
<gene>
    <name evidence="12" type="primary">Snx14</name>
    <name evidence="12" type="ORF">EURGUL_R12955</name>
</gene>
<dbReference type="PANTHER" id="PTHR22775">
    <property type="entry name" value="SORTING NEXIN"/>
    <property type="match status" value="1"/>
</dbReference>
<keyword evidence="8" id="KW-0472">Membrane</keyword>
<evidence type="ECO:0000259" key="11">
    <source>
        <dbReference type="PROSITE" id="PS51207"/>
    </source>
</evidence>
<dbReference type="SMART" id="SM00315">
    <property type="entry name" value="RGS"/>
    <property type="match status" value="1"/>
</dbReference>
<dbReference type="InterPro" id="IPR001683">
    <property type="entry name" value="PX_dom"/>
</dbReference>
<dbReference type="CDD" id="cd06877">
    <property type="entry name" value="PX_SNX14"/>
    <property type="match status" value="1"/>
</dbReference>
<dbReference type="Pfam" id="PF02194">
    <property type="entry name" value="PXA"/>
    <property type="match status" value="1"/>
</dbReference>
<accession>A0A7L4DXY5</accession>
<dbReference type="InterPro" id="IPR036871">
    <property type="entry name" value="PX_dom_sf"/>
</dbReference>
<keyword evidence="3" id="KW-0813">Transport</keyword>
<dbReference type="GO" id="GO:0015031">
    <property type="term" value="P:protein transport"/>
    <property type="evidence" value="ECO:0007669"/>
    <property type="project" value="UniProtKB-KW"/>
</dbReference>
<evidence type="ECO:0000313" key="13">
    <source>
        <dbReference type="Proteomes" id="UP000541249"/>
    </source>
</evidence>
<evidence type="ECO:0000256" key="5">
    <source>
        <dbReference type="ARBA" id="ARBA00022927"/>
    </source>
</evidence>
<evidence type="ECO:0000256" key="1">
    <source>
        <dbReference type="ARBA" id="ARBA00004279"/>
    </source>
</evidence>
<dbReference type="SUPFAM" id="SSF64268">
    <property type="entry name" value="PX domain"/>
    <property type="match status" value="1"/>
</dbReference>
<evidence type="ECO:0000256" key="3">
    <source>
        <dbReference type="ARBA" id="ARBA00022448"/>
    </source>
</evidence>
<dbReference type="Gene3D" id="3.30.1520.10">
    <property type="entry name" value="Phox-like domain"/>
    <property type="match status" value="1"/>
</dbReference>
<feature type="domain" description="RGS" evidence="9">
    <location>
        <begin position="321"/>
        <end position="453"/>
    </location>
</feature>
<reference evidence="12 13" key="1">
    <citation type="submission" date="2019-09" db="EMBL/GenBank/DDBJ databases">
        <title>Bird 10,000 Genomes (B10K) Project - Family phase.</title>
        <authorList>
            <person name="Zhang G."/>
        </authorList>
    </citation>
    <scope>NUCLEOTIDE SEQUENCE [LARGE SCALE GENOMIC DNA]</scope>
    <source>
        <strain evidence="12">B10K-DU-002-51</strain>
        <tissue evidence="12">Muscle</tissue>
    </source>
</reference>
<evidence type="ECO:0000313" key="12">
    <source>
        <dbReference type="EMBL" id="NXW66553.1"/>
    </source>
</evidence>
<dbReference type="OrthoDB" id="5957963at2759"/>
<dbReference type="PROSITE" id="PS50132">
    <property type="entry name" value="RGS"/>
    <property type="match status" value="1"/>
</dbReference>
<dbReference type="PANTHER" id="PTHR22775:SF44">
    <property type="entry name" value="SORTING NEXIN-14"/>
    <property type="match status" value="1"/>
</dbReference>
<dbReference type="PROSITE" id="PS50195">
    <property type="entry name" value="PX"/>
    <property type="match status" value="1"/>
</dbReference>
<comment type="subcellular location">
    <subcellularLocation>
        <location evidence="1">Cell projection</location>
        <location evidence="1">Dendrite</location>
    </subcellularLocation>
</comment>
<dbReference type="GO" id="GO:0097352">
    <property type="term" value="P:autophagosome maturation"/>
    <property type="evidence" value="ECO:0007669"/>
    <property type="project" value="TreeGrafter"/>
</dbReference>
<dbReference type="Pfam" id="PF00787">
    <property type="entry name" value="PX"/>
    <property type="match status" value="1"/>
</dbReference>
<dbReference type="EMBL" id="VZZY01025685">
    <property type="protein sequence ID" value="NXW66553.1"/>
    <property type="molecule type" value="Genomic_DNA"/>
</dbReference>
<dbReference type="InterPro" id="IPR037436">
    <property type="entry name" value="SNX14_PX"/>
</dbReference>
<comment type="caution">
    <text evidence="12">The sequence shown here is derived from an EMBL/GenBank/DDBJ whole genome shotgun (WGS) entry which is preliminary data.</text>
</comment>
<keyword evidence="5" id="KW-0653">Protein transport</keyword>
<keyword evidence="8" id="KW-0812">Transmembrane</keyword>
<evidence type="ECO:0000256" key="2">
    <source>
        <dbReference type="ARBA" id="ARBA00010883"/>
    </source>
</evidence>
<sequence>RSAEVLRETCRQYPLFCCLLLGLGAATLLLNRYLHVLMIFWSFVAGVVTFYCSLGPDSLLPSFLFTIKYKPKQLELPELFPHGHSCAVCGKVKCKRHRPTLLLENYQPWLDLKVPSKVDASLSEVLELVLENFIYPWYRNITDDESSVDELRGTLRFFASVLVRRIHKVDIPTVVTKKMLKAAMKHIEVIAKARQKVKNAEFLQQAALEEYGPELHVALRSRRDELHYLRKLTELLFPYILPPKSTECRSLALLIREILPGSVFLPSMDFLADPDTVNHLLLIFIDDSPPEKATEPTSSLVPFLQKFAEPRNKKPSVLKLELKEIRGQQDLLFRFMNFLKQEGAVHVLQFCLTVEEFNDRILRPELSDTEKMSLHEEVQKIYKTYCLDESIDKIRFDPFIVEEIQRIAEGPYTDVVKLQTMRCLFEAYEHVLSLLENVFTPMFCHSDEYFRHLLRGAESPTRNSKFNRTTQKRGESFGISRIGNKIKGVFKSSAMEGAMLPNYNLNEGEDDFIEEGVMVMEDDSPEEAVSTPNTPRNLAAWKISIPYVDFFDDPSLERKDRKERIPVFCIDVERNDRRAVGHEPEHWSVYRRYLEFYVLESKLTEFHGTFPDAQLPSKRIIGPKNYEFLKSKREEFQEYLQKLLQHPELSNSQLLADFLSPNGGETQFLDKMLPDVNLGKIIKSVPGKLMKEKGQHLEPFIMNFINSCESPKPKPSRPELTILSPTSENNKKLFNDLFKNNANRSENTERRQNQNYFMEMMTVEGVYDYLMYVGRVVFHIPDWLHHLLMGGRILFKNTLELYTDYFLHCKLEQLFQEHRLVSLITLLRDAVFCENTEPRSLQDKQKRAKQTFEEMMRYIPDLIGKCIGEEAKYEGIRLLFDGMQQPVLNKQLTYVLLDIGIQELFPELSKGPKEASSVSCWM</sequence>
<evidence type="ECO:0000256" key="7">
    <source>
        <dbReference type="ARBA" id="ARBA00071933"/>
    </source>
</evidence>
<dbReference type="PROSITE" id="PS51207">
    <property type="entry name" value="PXA"/>
    <property type="match status" value="1"/>
</dbReference>
<dbReference type="InterPro" id="IPR016137">
    <property type="entry name" value="RGS"/>
</dbReference>
<dbReference type="SMART" id="SM00312">
    <property type="entry name" value="PX"/>
    <property type="match status" value="1"/>
</dbReference>
<dbReference type="InterPro" id="IPR037892">
    <property type="entry name" value="SNX14_RGS"/>
</dbReference>
<evidence type="ECO:0000256" key="4">
    <source>
        <dbReference type="ARBA" id="ARBA00022553"/>
    </source>
</evidence>
<name>A0A7L4DXY5_9AVES</name>
<dbReference type="Proteomes" id="UP000541249">
    <property type="component" value="Unassembled WGS sequence"/>
</dbReference>